<organism evidence="12 13">
    <name type="scientific">Selenihalanaerobacter shriftii</name>
    <dbReference type="NCBI Taxonomy" id="142842"/>
    <lineage>
        <taxon>Bacteria</taxon>
        <taxon>Bacillati</taxon>
        <taxon>Bacillota</taxon>
        <taxon>Clostridia</taxon>
        <taxon>Halanaerobiales</taxon>
        <taxon>Halobacteroidaceae</taxon>
        <taxon>Selenihalanaerobacter</taxon>
    </lineage>
</organism>
<evidence type="ECO:0000256" key="6">
    <source>
        <dbReference type="ARBA" id="ARBA00023163"/>
    </source>
</evidence>
<dbReference type="SUPFAM" id="SSF52172">
    <property type="entry name" value="CheY-like"/>
    <property type="match status" value="1"/>
</dbReference>
<dbReference type="InterPro" id="IPR039420">
    <property type="entry name" value="WalR-like"/>
</dbReference>
<dbReference type="PROSITE" id="PS51755">
    <property type="entry name" value="OMPR_PHOB"/>
    <property type="match status" value="1"/>
</dbReference>
<dbReference type="InterPro" id="IPR016032">
    <property type="entry name" value="Sig_transdc_resp-reg_C-effctor"/>
</dbReference>
<dbReference type="Pfam" id="PF00072">
    <property type="entry name" value="Response_reg"/>
    <property type="match status" value="1"/>
</dbReference>
<keyword evidence="2 8" id="KW-0597">Phosphoprotein</keyword>
<dbReference type="CDD" id="cd19937">
    <property type="entry name" value="REC_OmpR_BsPhoP-like"/>
    <property type="match status" value="1"/>
</dbReference>
<dbReference type="Gene3D" id="1.10.10.10">
    <property type="entry name" value="Winged helix-like DNA-binding domain superfamily/Winged helix DNA-binding domain"/>
    <property type="match status" value="1"/>
</dbReference>
<keyword evidence="4" id="KW-0805">Transcription regulation</keyword>
<evidence type="ECO:0000256" key="3">
    <source>
        <dbReference type="ARBA" id="ARBA00023012"/>
    </source>
</evidence>
<sequence>MGKEKILVVDDEENIVELVKFNLEKEGYEVVVAYDGQAALDKVNHEEINLLILDLMLPKLGGLDVCRTIRNNQEISELPIIMLTAKEKEVDRVLGLELGADDYVTKPFSPRELVARVKAILRRANFDKLEKDDEQIEVGEIKIDLNKYEILLSDKEVNFTPKEFQLLKLLAISSGKVLTRNFLLREIWGYNYDGDTRTVDVHIRRVRQKLKENSVEDLEYIETVRGVGYRFKELE</sequence>
<dbReference type="FunFam" id="1.10.10.10:FF:000018">
    <property type="entry name" value="DNA-binding response regulator ResD"/>
    <property type="match status" value="1"/>
</dbReference>
<dbReference type="OrthoDB" id="9802426at2"/>
<dbReference type="AlphaFoldDB" id="A0A1T4JKS9"/>
<dbReference type="CDD" id="cd00383">
    <property type="entry name" value="trans_reg_C"/>
    <property type="match status" value="1"/>
</dbReference>
<name>A0A1T4JKS9_9FIRM</name>
<dbReference type="RefSeq" id="WP_078808653.1">
    <property type="nucleotide sequence ID" value="NZ_FUWM01000003.1"/>
</dbReference>
<dbReference type="PROSITE" id="PS50110">
    <property type="entry name" value="RESPONSE_REGULATORY"/>
    <property type="match status" value="1"/>
</dbReference>
<feature type="modified residue" description="4-aspartylphosphate" evidence="8">
    <location>
        <position position="54"/>
    </location>
</feature>
<dbReference type="GO" id="GO:0000156">
    <property type="term" value="F:phosphorelay response regulator activity"/>
    <property type="evidence" value="ECO:0007669"/>
    <property type="project" value="TreeGrafter"/>
</dbReference>
<evidence type="ECO:0000313" key="13">
    <source>
        <dbReference type="Proteomes" id="UP000190625"/>
    </source>
</evidence>
<accession>A0A1T4JKS9</accession>
<keyword evidence="5 9" id="KW-0238">DNA-binding</keyword>
<evidence type="ECO:0000256" key="1">
    <source>
        <dbReference type="ARBA" id="ARBA00018672"/>
    </source>
</evidence>
<dbReference type="PANTHER" id="PTHR48111:SF40">
    <property type="entry name" value="PHOSPHATE REGULON TRANSCRIPTIONAL REGULATORY PROTEIN PHOB"/>
    <property type="match status" value="1"/>
</dbReference>
<dbReference type="GO" id="GO:0005829">
    <property type="term" value="C:cytosol"/>
    <property type="evidence" value="ECO:0007669"/>
    <property type="project" value="TreeGrafter"/>
</dbReference>
<dbReference type="SMART" id="SM00862">
    <property type="entry name" value="Trans_reg_C"/>
    <property type="match status" value="1"/>
</dbReference>
<proteinExistence type="predicted"/>
<dbReference type="Gene3D" id="6.10.250.690">
    <property type="match status" value="1"/>
</dbReference>
<dbReference type="InterPro" id="IPR011006">
    <property type="entry name" value="CheY-like_superfamily"/>
</dbReference>
<dbReference type="Proteomes" id="UP000190625">
    <property type="component" value="Unassembled WGS sequence"/>
</dbReference>
<evidence type="ECO:0000259" key="10">
    <source>
        <dbReference type="PROSITE" id="PS50110"/>
    </source>
</evidence>
<dbReference type="GO" id="GO:0000976">
    <property type="term" value="F:transcription cis-regulatory region binding"/>
    <property type="evidence" value="ECO:0007669"/>
    <property type="project" value="TreeGrafter"/>
</dbReference>
<dbReference type="Gene3D" id="3.40.50.2300">
    <property type="match status" value="1"/>
</dbReference>
<dbReference type="InterPro" id="IPR001789">
    <property type="entry name" value="Sig_transdc_resp-reg_receiver"/>
</dbReference>
<keyword evidence="3" id="KW-0902">Two-component regulatory system</keyword>
<feature type="domain" description="Response regulatory" evidence="10">
    <location>
        <begin position="5"/>
        <end position="121"/>
    </location>
</feature>
<dbReference type="InterPro" id="IPR001867">
    <property type="entry name" value="OmpR/PhoB-type_DNA-bd"/>
</dbReference>
<comment type="function">
    <text evidence="7">May play the central regulatory role in sporulation. It may be an element of the effector pathway responsible for the activation of sporulation genes in response to nutritional stress. Spo0A may act in concert with spo0H (a sigma factor) to control the expression of some genes that are critical to the sporulation process.</text>
</comment>
<dbReference type="InterPro" id="IPR036388">
    <property type="entry name" value="WH-like_DNA-bd_sf"/>
</dbReference>
<dbReference type="GO" id="GO:0006355">
    <property type="term" value="P:regulation of DNA-templated transcription"/>
    <property type="evidence" value="ECO:0007669"/>
    <property type="project" value="InterPro"/>
</dbReference>
<evidence type="ECO:0000256" key="7">
    <source>
        <dbReference type="ARBA" id="ARBA00024867"/>
    </source>
</evidence>
<dbReference type="EMBL" id="FUWM01000003">
    <property type="protein sequence ID" value="SJZ30756.1"/>
    <property type="molecule type" value="Genomic_DNA"/>
</dbReference>
<feature type="DNA-binding region" description="OmpR/PhoB-type" evidence="9">
    <location>
        <begin position="133"/>
        <end position="233"/>
    </location>
</feature>
<evidence type="ECO:0000256" key="4">
    <source>
        <dbReference type="ARBA" id="ARBA00023015"/>
    </source>
</evidence>
<dbReference type="Pfam" id="PF00486">
    <property type="entry name" value="Trans_reg_C"/>
    <property type="match status" value="1"/>
</dbReference>
<dbReference type="SMART" id="SM00448">
    <property type="entry name" value="REC"/>
    <property type="match status" value="1"/>
</dbReference>
<reference evidence="13" key="1">
    <citation type="submission" date="2017-02" db="EMBL/GenBank/DDBJ databases">
        <authorList>
            <person name="Varghese N."/>
            <person name="Submissions S."/>
        </authorList>
    </citation>
    <scope>NUCLEOTIDE SEQUENCE [LARGE SCALE GENOMIC DNA]</scope>
    <source>
        <strain evidence="13">ATCC BAA-73</strain>
    </source>
</reference>
<dbReference type="FunFam" id="3.40.50.2300:FF:000001">
    <property type="entry name" value="DNA-binding response regulator PhoB"/>
    <property type="match status" value="1"/>
</dbReference>
<evidence type="ECO:0000256" key="5">
    <source>
        <dbReference type="ARBA" id="ARBA00023125"/>
    </source>
</evidence>
<evidence type="ECO:0000313" key="12">
    <source>
        <dbReference type="EMBL" id="SJZ30756.1"/>
    </source>
</evidence>
<keyword evidence="13" id="KW-1185">Reference proteome</keyword>
<evidence type="ECO:0000259" key="11">
    <source>
        <dbReference type="PROSITE" id="PS51755"/>
    </source>
</evidence>
<keyword evidence="6" id="KW-0804">Transcription</keyword>
<dbReference type="STRING" id="142842.SAMN02745118_00117"/>
<gene>
    <name evidence="12" type="ORF">SAMN02745118_00117</name>
</gene>
<evidence type="ECO:0000256" key="9">
    <source>
        <dbReference type="PROSITE-ProRule" id="PRU01091"/>
    </source>
</evidence>
<feature type="domain" description="OmpR/PhoB-type" evidence="11">
    <location>
        <begin position="133"/>
        <end position="233"/>
    </location>
</feature>
<protein>
    <recommendedName>
        <fullName evidence="1">Stage 0 sporulation protein A homolog</fullName>
    </recommendedName>
</protein>
<dbReference type="SUPFAM" id="SSF46894">
    <property type="entry name" value="C-terminal effector domain of the bipartite response regulators"/>
    <property type="match status" value="1"/>
</dbReference>
<evidence type="ECO:0000256" key="8">
    <source>
        <dbReference type="PROSITE-ProRule" id="PRU00169"/>
    </source>
</evidence>
<dbReference type="PANTHER" id="PTHR48111">
    <property type="entry name" value="REGULATOR OF RPOS"/>
    <property type="match status" value="1"/>
</dbReference>
<evidence type="ECO:0000256" key="2">
    <source>
        <dbReference type="ARBA" id="ARBA00022553"/>
    </source>
</evidence>
<dbReference type="GO" id="GO:0032993">
    <property type="term" value="C:protein-DNA complex"/>
    <property type="evidence" value="ECO:0007669"/>
    <property type="project" value="TreeGrafter"/>
</dbReference>